<dbReference type="Gene3D" id="3.40.640.10">
    <property type="entry name" value="Type I PLP-dependent aspartate aminotransferase-like (Major domain)"/>
    <property type="match status" value="1"/>
</dbReference>
<dbReference type="PANTHER" id="PTHR11999:SF70">
    <property type="entry name" value="MIP05841P"/>
    <property type="match status" value="1"/>
</dbReference>
<keyword evidence="4 6" id="KW-0663">Pyridoxal phosphate</keyword>
<keyword evidence="3" id="KW-0210">Decarboxylase</keyword>
<evidence type="ECO:0000313" key="8">
    <source>
        <dbReference type="EMBL" id="KFX69415.1"/>
    </source>
</evidence>
<comment type="cofactor">
    <cofactor evidence="1 6 7">
        <name>pyridoxal 5'-phosphate</name>
        <dbReference type="ChEBI" id="CHEBI:597326"/>
    </cofactor>
</comment>
<organism evidence="8 9">
    <name type="scientific">Pseudomonas taeanensis MS-3</name>
    <dbReference type="NCBI Taxonomy" id="1395571"/>
    <lineage>
        <taxon>Bacteria</taxon>
        <taxon>Pseudomonadati</taxon>
        <taxon>Pseudomonadota</taxon>
        <taxon>Gammaproteobacteria</taxon>
        <taxon>Pseudomonadales</taxon>
        <taxon>Pseudomonadaceae</taxon>
        <taxon>Pseudomonas</taxon>
    </lineage>
</organism>
<evidence type="ECO:0000256" key="3">
    <source>
        <dbReference type="ARBA" id="ARBA00022793"/>
    </source>
</evidence>
<dbReference type="GO" id="GO:0030170">
    <property type="term" value="F:pyridoxal phosphate binding"/>
    <property type="evidence" value="ECO:0007669"/>
    <property type="project" value="InterPro"/>
</dbReference>
<sequence>MSTHSEERQLLAEADQRALNYFDGIATRPAFPPNEAIAGLAALDQPLSEQGYPATEVLRRLDEIASPATVSSNGPRYFGFVIGATLPAAAAAERLVLAWDQCASSFDNSPAADALERVAGRWVTELLGLPQDSAVGFGTSATACTLACLSAARRALLARKGWNFDGDGLIGAPEIRVVVSASAHITVKKALRILGFGINRLIVAPTDEQGRVDPLQLPVLDDMSILCLQAGEVNTGEFDPFSDLIPRAQAAGAWVHIDGAFGLWARASSAASLAADVELADSWTTDGHKWLNTPYDGAMAICRDADALASAMNSDAAYATASRDAQKNLTLEFSRRARGIPIWAAIASLGRDGLRQMIDRHLRQASHLATRLREGGFQVLNRVVLNQVLVRADNDEQTVAIRLAAQRSGQVWFGPTVWQGRPAFRLSISSWRTTDADIDLLADLLISLKQRSAP</sequence>
<dbReference type="Pfam" id="PF00282">
    <property type="entry name" value="Pyridoxal_deC"/>
    <property type="match status" value="1"/>
</dbReference>
<dbReference type="EMBL" id="AWSQ01000003">
    <property type="protein sequence ID" value="KFX69415.1"/>
    <property type="molecule type" value="Genomic_DNA"/>
</dbReference>
<dbReference type="Gene3D" id="3.90.1150.10">
    <property type="entry name" value="Aspartate Aminotransferase, domain 1"/>
    <property type="match status" value="1"/>
</dbReference>
<proteinExistence type="inferred from homology"/>
<comment type="similarity">
    <text evidence="2 7">Belongs to the group II decarboxylase family.</text>
</comment>
<evidence type="ECO:0000256" key="7">
    <source>
        <dbReference type="RuleBase" id="RU000382"/>
    </source>
</evidence>
<evidence type="ECO:0000256" key="1">
    <source>
        <dbReference type="ARBA" id="ARBA00001933"/>
    </source>
</evidence>
<evidence type="ECO:0000256" key="2">
    <source>
        <dbReference type="ARBA" id="ARBA00009533"/>
    </source>
</evidence>
<evidence type="ECO:0000256" key="6">
    <source>
        <dbReference type="PIRSR" id="PIRSR602129-50"/>
    </source>
</evidence>
<evidence type="ECO:0000256" key="5">
    <source>
        <dbReference type="ARBA" id="ARBA00023239"/>
    </source>
</evidence>
<evidence type="ECO:0000256" key="4">
    <source>
        <dbReference type="ARBA" id="ARBA00022898"/>
    </source>
</evidence>
<gene>
    <name evidence="8" type="ORF">TMS3_0113395</name>
</gene>
<keyword evidence="9" id="KW-1185">Reference proteome</keyword>
<dbReference type="InterPro" id="IPR015422">
    <property type="entry name" value="PyrdxlP-dep_Trfase_small"/>
</dbReference>
<keyword evidence="5 7" id="KW-0456">Lyase</keyword>
<dbReference type="PANTHER" id="PTHR11999">
    <property type="entry name" value="GROUP II PYRIDOXAL-5-PHOSPHATE DECARBOXYLASE"/>
    <property type="match status" value="1"/>
</dbReference>
<feature type="modified residue" description="N6-(pyridoxal phosphate)lysine" evidence="6">
    <location>
        <position position="289"/>
    </location>
</feature>
<dbReference type="RefSeq" id="WP_025165721.1">
    <property type="nucleotide sequence ID" value="NZ_AWSQ01000003.1"/>
</dbReference>
<dbReference type="Proteomes" id="UP000030063">
    <property type="component" value="Unassembled WGS sequence"/>
</dbReference>
<dbReference type="SUPFAM" id="SSF53383">
    <property type="entry name" value="PLP-dependent transferases"/>
    <property type="match status" value="1"/>
</dbReference>
<dbReference type="OrthoDB" id="9803665at2"/>
<protein>
    <submittedName>
        <fullName evidence="8">Pyridoxal-dependent decarboxylase</fullName>
    </submittedName>
</protein>
<name>A0A0A1YHS6_9PSED</name>
<evidence type="ECO:0000313" key="9">
    <source>
        <dbReference type="Proteomes" id="UP000030063"/>
    </source>
</evidence>
<dbReference type="InterPro" id="IPR002129">
    <property type="entry name" value="PyrdxlP-dep_de-COase"/>
</dbReference>
<dbReference type="GO" id="GO:0016831">
    <property type="term" value="F:carboxy-lyase activity"/>
    <property type="evidence" value="ECO:0007669"/>
    <property type="project" value="UniProtKB-KW"/>
</dbReference>
<dbReference type="InterPro" id="IPR015421">
    <property type="entry name" value="PyrdxlP-dep_Trfase_major"/>
</dbReference>
<dbReference type="eggNOG" id="COG0076">
    <property type="taxonomic scope" value="Bacteria"/>
</dbReference>
<dbReference type="InterPro" id="IPR015424">
    <property type="entry name" value="PyrdxlP-dep_Trfase"/>
</dbReference>
<accession>A0A0A1YHS6</accession>
<dbReference type="InterPro" id="IPR010977">
    <property type="entry name" value="Aromatic_deC"/>
</dbReference>
<dbReference type="AlphaFoldDB" id="A0A0A1YHS6"/>
<comment type="caution">
    <text evidence="8">The sequence shown here is derived from an EMBL/GenBank/DDBJ whole genome shotgun (WGS) entry which is preliminary data.</text>
</comment>
<dbReference type="GO" id="GO:0019752">
    <property type="term" value="P:carboxylic acid metabolic process"/>
    <property type="evidence" value="ECO:0007669"/>
    <property type="project" value="InterPro"/>
</dbReference>
<reference evidence="8 9" key="1">
    <citation type="journal article" date="2014" name="Genome Announc.">
        <title>Draft Genome Sequence of Petroleum Oil-Degrading Marine Bacterium Pseudomonas taeanensis Strain MS-3, Isolated from a Crude Oil-Contaminated Seashore.</title>
        <authorList>
            <person name="Lee S.Y."/>
            <person name="Kim S.H."/>
            <person name="Lee D.G."/>
            <person name="Shin S."/>
            <person name="Yun S.H."/>
            <person name="Choi C.W."/>
            <person name="Chung Y.H."/>
            <person name="Choi J.S."/>
            <person name="Kahng H.Y."/>
            <person name="Kim S.I."/>
        </authorList>
    </citation>
    <scope>NUCLEOTIDE SEQUENCE [LARGE SCALE GENOMIC DNA]</scope>
    <source>
        <strain evidence="8 9">MS-3</strain>
    </source>
</reference>
<dbReference type="STRING" id="1395571.TMS3_0113395"/>